<gene>
    <name evidence="1" type="ORF">E2C01_080133</name>
</gene>
<name>A0A5B7ISL8_PORTR</name>
<evidence type="ECO:0000313" key="2">
    <source>
        <dbReference type="Proteomes" id="UP000324222"/>
    </source>
</evidence>
<dbReference type="Proteomes" id="UP000324222">
    <property type="component" value="Unassembled WGS sequence"/>
</dbReference>
<keyword evidence="2" id="KW-1185">Reference proteome</keyword>
<dbReference type="AlphaFoldDB" id="A0A5B7ISL8"/>
<dbReference type="EMBL" id="VSRR010068206">
    <property type="protein sequence ID" value="MPC85363.1"/>
    <property type="molecule type" value="Genomic_DNA"/>
</dbReference>
<organism evidence="1 2">
    <name type="scientific">Portunus trituberculatus</name>
    <name type="common">Swimming crab</name>
    <name type="synonym">Neptunus trituberculatus</name>
    <dbReference type="NCBI Taxonomy" id="210409"/>
    <lineage>
        <taxon>Eukaryota</taxon>
        <taxon>Metazoa</taxon>
        <taxon>Ecdysozoa</taxon>
        <taxon>Arthropoda</taxon>
        <taxon>Crustacea</taxon>
        <taxon>Multicrustacea</taxon>
        <taxon>Malacostraca</taxon>
        <taxon>Eumalacostraca</taxon>
        <taxon>Eucarida</taxon>
        <taxon>Decapoda</taxon>
        <taxon>Pleocyemata</taxon>
        <taxon>Brachyura</taxon>
        <taxon>Eubrachyura</taxon>
        <taxon>Portunoidea</taxon>
        <taxon>Portunidae</taxon>
        <taxon>Portuninae</taxon>
        <taxon>Portunus</taxon>
    </lineage>
</organism>
<evidence type="ECO:0000313" key="1">
    <source>
        <dbReference type="EMBL" id="MPC85363.1"/>
    </source>
</evidence>
<proteinExistence type="predicted"/>
<comment type="caution">
    <text evidence="1">The sequence shown here is derived from an EMBL/GenBank/DDBJ whole genome shotgun (WGS) entry which is preliminary data.</text>
</comment>
<protein>
    <submittedName>
        <fullName evidence="1">Uncharacterized protein</fullName>
    </submittedName>
</protein>
<sequence>MIRKGKLADDTEYKNIWIKRYMNLEEREKESVQRNEAKEKKKKRPEIEKKNFYWRVPDMRLKK</sequence>
<reference evidence="1 2" key="1">
    <citation type="submission" date="2019-05" db="EMBL/GenBank/DDBJ databases">
        <title>Another draft genome of Portunus trituberculatus and its Hox gene families provides insights of decapod evolution.</title>
        <authorList>
            <person name="Jeong J.-H."/>
            <person name="Song I."/>
            <person name="Kim S."/>
            <person name="Choi T."/>
            <person name="Kim D."/>
            <person name="Ryu S."/>
            <person name="Kim W."/>
        </authorList>
    </citation>
    <scope>NUCLEOTIDE SEQUENCE [LARGE SCALE GENOMIC DNA]</scope>
    <source>
        <tissue evidence="1">Muscle</tissue>
    </source>
</reference>
<accession>A0A5B7ISL8</accession>